<dbReference type="Gene3D" id="3.40.140.10">
    <property type="entry name" value="Cytidine Deaminase, domain 2"/>
    <property type="match status" value="1"/>
</dbReference>
<accession>A0A1N6ICV0</accession>
<keyword evidence="6" id="KW-1185">Reference proteome</keyword>
<evidence type="ECO:0000259" key="4">
    <source>
        <dbReference type="PROSITE" id="PS51747"/>
    </source>
</evidence>
<keyword evidence="2 3" id="KW-0732">Signal</keyword>
<dbReference type="SUPFAM" id="SSF53850">
    <property type="entry name" value="Periplasmic binding protein-like II"/>
    <property type="match status" value="1"/>
</dbReference>
<reference evidence="6" key="1">
    <citation type="submission" date="2016-11" db="EMBL/GenBank/DDBJ databases">
        <authorList>
            <person name="Varghese N."/>
            <person name="Submissions S."/>
        </authorList>
    </citation>
    <scope>NUCLEOTIDE SEQUENCE [LARGE SCALE GENOMIC DNA]</scope>
    <source>
        <strain evidence="6">DSM 17456</strain>
    </source>
</reference>
<dbReference type="Pfam" id="PF00497">
    <property type="entry name" value="SBP_bac_3"/>
    <property type="match status" value="1"/>
</dbReference>
<dbReference type="InterPro" id="IPR013171">
    <property type="entry name" value="Cyd/dCyd_deaminase_Zn-bd"/>
</dbReference>
<proteinExistence type="predicted"/>
<evidence type="ECO:0000313" key="6">
    <source>
        <dbReference type="Proteomes" id="UP000184694"/>
    </source>
</evidence>
<dbReference type="SUPFAM" id="SSF53927">
    <property type="entry name" value="Cytidine deaminase-like"/>
    <property type="match status" value="1"/>
</dbReference>
<dbReference type="Pfam" id="PF08211">
    <property type="entry name" value="dCMP_cyt_deam_2"/>
    <property type="match status" value="1"/>
</dbReference>
<comment type="subunit">
    <text evidence="1">Homodimer.</text>
</comment>
<sequence>MRCRILAVLMGIALSVCTFVAVPQAYAEAPIKVVYGFDREFPPFSFEEAKGKAVGFDVDLIRAIFKGQNVKLVTRPLVWDHVLMELSSGTIDVTTGMAKTKQRNLLFNFSEKPTLPMKVRLFTKTPNRVGNITLLRGQKVSVKRGSFQQRVLEDFGGMNIKPFPSKVDAIHALGRDEVQAYCGPEQTAYYYLNRFKYGKISAVGSLMRITEAFVAVNRDKGRILDMVNKGFQRVVATGEYDRIYRKWFVPELYEDDMNKLFEAASEAAVNAYAPYSKVPVGAAVLTRSGKTYVGCNVETAKENISAIKTAILKAIADGEYDFRAVAALAPDGSVVAPTAEDRQFLFEFGRGILAAVEPDKGDVKMIMVSQLLPYPVLSGNKGFTYE</sequence>
<dbReference type="InterPro" id="IPR016193">
    <property type="entry name" value="Cytidine_deaminase-like"/>
</dbReference>
<dbReference type="OrthoDB" id="5455815at2"/>
<dbReference type="Gene3D" id="3.40.190.10">
    <property type="entry name" value="Periplasmic binding protein-like II"/>
    <property type="match status" value="2"/>
</dbReference>
<dbReference type="AlphaFoldDB" id="A0A1N6ICV0"/>
<feature type="domain" description="CMP/dCMP-type deaminase" evidence="4">
    <location>
        <begin position="255"/>
        <end position="379"/>
    </location>
</feature>
<dbReference type="PANTHER" id="PTHR35936:SF17">
    <property type="entry name" value="ARGININE-BINDING EXTRACELLULAR PROTEIN ARTP"/>
    <property type="match status" value="1"/>
</dbReference>
<dbReference type="EMBL" id="FSRG01000006">
    <property type="protein sequence ID" value="SIO29864.1"/>
    <property type="molecule type" value="Genomic_DNA"/>
</dbReference>
<dbReference type="InterPro" id="IPR001638">
    <property type="entry name" value="Solute-binding_3/MltF_N"/>
</dbReference>
<dbReference type="PROSITE" id="PS51747">
    <property type="entry name" value="CYT_DCMP_DEAMINASES_2"/>
    <property type="match status" value="1"/>
</dbReference>
<dbReference type="CDD" id="cd01283">
    <property type="entry name" value="cytidine_deaminase"/>
    <property type="match status" value="1"/>
</dbReference>
<dbReference type="STRING" id="1121457.SAMN02745161_2632"/>
<dbReference type="NCBIfam" id="NF004064">
    <property type="entry name" value="PRK05578.1"/>
    <property type="match status" value="1"/>
</dbReference>
<evidence type="ECO:0000313" key="5">
    <source>
        <dbReference type="EMBL" id="SIO29864.1"/>
    </source>
</evidence>
<dbReference type="InterPro" id="IPR002125">
    <property type="entry name" value="CMP_dCMP_dom"/>
</dbReference>
<evidence type="ECO:0000256" key="2">
    <source>
        <dbReference type="ARBA" id="ARBA00022729"/>
    </source>
</evidence>
<dbReference type="GO" id="GO:0004126">
    <property type="term" value="F:cytidine deaminase activity"/>
    <property type="evidence" value="ECO:0007669"/>
    <property type="project" value="InterPro"/>
</dbReference>
<dbReference type="GO" id="GO:0008270">
    <property type="term" value="F:zinc ion binding"/>
    <property type="evidence" value="ECO:0007669"/>
    <property type="project" value="InterPro"/>
</dbReference>
<dbReference type="CDD" id="cd13704">
    <property type="entry name" value="PBP2_HisK"/>
    <property type="match status" value="1"/>
</dbReference>
<protein>
    <submittedName>
        <fullName evidence="5">Cytidine deaminase</fullName>
    </submittedName>
</protein>
<gene>
    <name evidence="5" type="ORF">SAMN02745161_2632</name>
</gene>
<dbReference type="PANTHER" id="PTHR35936">
    <property type="entry name" value="MEMBRANE-BOUND LYTIC MUREIN TRANSGLYCOSYLASE F"/>
    <property type="match status" value="1"/>
</dbReference>
<name>A0A1N6ICV0_9BACT</name>
<evidence type="ECO:0000256" key="3">
    <source>
        <dbReference type="SAM" id="SignalP"/>
    </source>
</evidence>
<feature type="signal peptide" evidence="3">
    <location>
        <begin position="1"/>
        <end position="27"/>
    </location>
</feature>
<dbReference type="Proteomes" id="UP000184694">
    <property type="component" value="Unassembled WGS sequence"/>
</dbReference>
<feature type="chain" id="PRO_5009936586" evidence="3">
    <location>
        <begin position="28"/>
        <end position="386"/>
    </location>
</feature>
<dbReference type="SMART" id="SM00062">
    <property type="entry name" value="PBPb"/>
    <property type="match status" value="1"/>
</dbReference>
<organism evidence="5 6">
    <name type="scientific">Halodesulfovibrio marinisediminis DSM 17456</name>
    <dbReference type="NCBI Taxonomy" id="1121457"/>
    <lineage>
        <taxon>Bacteria</taxon>
        <taxon>Pseudomonadati</taxon>
        <taxon>Thermodesulfobacteriota</taxon>
        <taxon>Desulfovibrionia</taxon>
        <taxon>Desulfovibrionales</taxon>
        <taxon>Desulfovibrionaceae</taxon>
        <taxon>Halodesulfovibrio</taxon>
    </lineage>
</organism>
<evidence type="ECO:0000256" key="1">
    <source>
        <dbReference type="ARBA" id="ARBA00011738"/>
    </source>
</evidence>
<dbReference type="RefSeq" id="WP_074217393.1">
    <property type="nucleotide sequence ID" value="NZ_FSRG01000006.1"/>
</dbReference>